<evidence type="ECO:0000256" key="4">
    <source>
        <dbReference type="ARBA" id="ARBA00022840"/>
    </source>
</evidence>
<dbReference type="EC" id="2.7.1.176" evidence="2"/>
<dbReference type="OrthoDB" id="4451554at2"/>
<keyword evidence="10" id="KW-1185">Reference proteome</keyword>
<evidence type="ECO:0000256" key="5">
    <source>
        <dbReference type="ARBA" id="ARBA00032897"/>
    </source>
</evidence>
<organism evidence="9 10">
    <name type="scientific">Cryobacterium melibiosiphilum</name>
    <dbReference type="NCBI Taxonomy" id="995039"/>
    <lineage>
        <taxon>Bacteria</taxon>
        <taxon>Bacillati</taxon>
        <taxon>Actinomycetota</taxon>
        <taxon>Actinomycetes</taxon>
        <taxon>Micrococcales</taxon>
        <taxon>Microbacteriaceae</taxon>
        <taxon>Cryobacterium</taxon>
    </lineage>
</organism>
<accession>A0A3A5MIQ2</accession>
<dbReference type="RefSeq" id="WP_119972596.1">
    <property type="nucleotide sequence ID" value="NZ_JBHSQA010000026.1"/>
</dbReference>
<reference evidence="9 10" key="1">
    <citation type="submission" date="2018-09" db="EMBL/GenBank/DDBJ databases">
        <title>Novel species of Cryobacterium.</title>
        <authorList>
            <person name="Liu Q."/>
            <person name="Xin Y.-H."/>
        </authorList>
    </citation>
    <scope>NUCLEOTIDE SEQUENCE [LARGE SCALE GENOMIC DNA]</scope>
    <source>
        <strain evidence="9 10">Hh39</strain>
    </source>
</reference>
<dbReference type="EMBL" id="QZVS01000065">
    <property type="protein sequence ID" value="RJT90037.1"/>
    <property type="molecule type" value="Genomic_DNA"/>
</dbReference>
<evidence type="ECO:0000313" key="9">
    <source>
        <dbReference type="EMBL" id="RJT90037.1"/>
    </source>
</evidence>
<dbReference type="Gene3D" id="3.40.50.300">
    <property type="entry name" value="P-loop containing nucleotide triphosphate hydrolases"/>
    <property type="match status" value="1"/>
</dbReference>
<evidence type="ECO:0000256" key="7">
    <source>
        <dbReference type="SAM" id="MobiDB-lite"/>
    </source>
</evidence>
<comment type="catalytic activity">
    <reaction evidence="6">
        <text>UDP-N-acetyl-alpha-D-glucosamine + ATP = UDP-N-acetyl-alpha-D-glucosamine 3'-phosphate + ADP + H(+)</text>
        <dbReference type="Rhea" id="RHEA:32671"/>
        <dbReference type="ChEBI" id="CHEBI:15378"/>
        <dbReference type="ChEBI" id="CHEBI:30616"/>
        <dbReference type="ChEBI" id="CHEBI:57705"/>
        <dbReference type="ChEBI" id="CHEBI:64353"/>
        <dbReference type="ChEBI" id="CHEBI:456216"/>
        <dbReference type="EC" id="2.7.1.176"/>
    </reaction>
</comment>
<feature type="region of interest" description="Disordered" evidence="7">
    <location>
        <begin position="313"/>
        <end position="341"/>
    </location>
</feature>
<dbReference type="SUPFAM" id="SSF52540">
    <property type="entry name" value="P-loop containing nucleoside triphosphate hydrolases"/>
    <property type="match status" value="1"/>
</dbReference>
<proteinExistence type="inferred from homology"/>
<keyword evidence="3" id="KW-0547">Nucleotide-binding</keyword>
<feature type="compositionally biased region" description="Basic and acidic residues" evidence="7">
    <location>
        <begin position="328"/>
        <end position="341"/>
    </location>
</feature>
<dbReference type="GO" id="GO:0005524">
    <property type="term" value="F:ATP binding"/>
    <property type="evidence" value="ECO:0007669"/>
    <property type="project" value="UniProtKB-KW"/>
</dbReference>
<evidence type="ECO:0000256" key="1">
    <source>
        <dbReference type="ARBA" id="ARBA00009104"/>
    </source>
</evidence>
<sequence length="341" mass="36998">MAGDGGAIDAHRETVRALAKPGQALAPDGPHATVHNPEWFRYVGGRAIVRSGRAELHDRLIREVVKSRPGVRFENRAIVLAGPPGAGKSTVLRDEILGDTANEWLTIDADDFKHALLRAAIDDGSYDAFLKPAVVKDHETAGEKFFPLELASLVHEESSELAKRLRGEAIRAGANIVIDTVLSSEVSALGLGKQLEAAGYGVDVVDVEVPYELSESRIAKRWQQSYEVALESGEGLGGRWVPSEYARAVFDGPDGRSLPEFVAERLAVECGAVDHYRRFRTAAEGADRVLEVDMVRLTPRSKLVDASVAAVRARATDGLASPRRPAPRSRDGRGRDDRGRE</sequence>
<evidence type="ECO:0000256" key="6">
    <source>
        <dbReference type="ARBA" id="ARBA00048178"/>
    </source>
</evidence>
<evidence type="ECO:0000256" key="2">
    <source>
        <dbReference type="ARBA" id="ARBA00011963"/>
    </source>
</evidence>
<dbReference type="AlphaFoldDB" id="A0A3A5MIQ2"/>
<feature type="domain" description="Zeta toxin" evidence="8">
    <location>
        <begin position="150"/>
        <end position="251"/>
    </location>
</feature>
<gene>
    <name evidence="9" type="ORF">D6T64_05050</name>
</gene>
<protein>
    <recommendedName>
        <fullName evidence="5">UDP-N-acetylglucosamine kinase</fullName>
        <ecNumber evidence="2">2.7.1.176</ecNumber>
    </recommendedName>
    <alternativeName>
        <fullName evidence="5">UDP-N-acetylglucosamine kinase</fullName>
    </alternativeName>
</protein>
<dbReference type="InterPro" id="IPR010488">
    <property type="entry name" value="Zeta_toxin_domain"/>
</dbReference>
<comment type="caution">
    <text evidence="9">The sequence shown here is derived from an EMBL/GenBank/DDBJ whole genome shotgun (WGS) entry which is preliminary data.</text>
</comment>
<evidence type="ECO:0000259" key="8">
    <source>
        <dbReference type="Pfam" id="PF06414"/>
    </source>
</evidence>
<comment type="similarity">
    <text evidence="1">Belongs to the zeta toxin family.</text>
</comment>
<dbReference type="Pfam" id="PF06414">
    <property type="entry name" value="Zeta_toxin"/>
    <property type="match status" value="1"/>
</dbReference>
<dbReference type="InterPro" id="IPR027417">
    <property type="entry name" value="P-loop_NTPase"/>
</dbReference>
<keyword evidence="4" id="KW-0067">ATP-binding</keyword>
<evidence type="ECO:0000313" key="10">
    <source>
        <dbReference type="Proteomes" id="UP000272015"/>
    </source>
</evidence>
<dbReference type="GO" id="GO:0016301">
    <property type="term" value="F:kinase activity"/>
    <property type="evidence" value="ECO:0007669"/>
    <property type="project" value="InterPro"/>
</dbReference>
<dbReference type="Proteomes" id="UP000272015">
    <property type="component" value="Unassembled WGS sequence"/>
</dbReference>
<evidence type="ECO:0000256" key="3">
    <source>
        <dbReference type="ARBA" id="ARBA00022741"/>
    </source>
</evidence>
<name>A0A3A5MIQ2_9MICO</name>